<dbReference type="InterPro" id="IPR009053">
    <property type="entry name" value="Prefoldin"/>
</dbReference>
<dbReference type="STRING" id="91626.A0A0C9MU40"/>
<dbReference type="GO" id="GO:0004497">
    <property type="term" value="F:monooxygenase activity"/>
    <property type="evidence" value="ECO:0007669"/>
    <property type="project" value="UniProtKB-KW"/>
</dbReference>
<organism evidence="11">
    <name type="scientific">Mucor ambiguus</name>
    <dbReference type="NCBI Taxonomy" id="91626"/>
    <lineage>
        <taxon>Eukaryota</taxon>
        <taxon>Fungi</taxon>
        <taxon>Fungi incertae sedis</taxon>
        <taxon>Mucoromycota</taxon>
        <taxon>Mucoromycotina</taxon>
        <taxon>Mucoromycetes</taxon>
        <taxon>Mucorales</taxon>
        <taxon>Mucorineae</taxon>
        <taxon>Mucoraceae</taxon>
        <taxon>Mucor</taxon>
    </lineage>
</organism>
<name>A0A0C9MU40_9FUNG</name>
<dbReference type="GO" id="GO:0020037">
    <property type="term" value="F:heme binding"/>
    <property type="evidence" value="ECO:0007669"/>
    <property type="project" value="InterPro"/>
</dbReference>
<reference evidence="11" key="1">
    <citation type="submission" date="2014-09" db="EMBL/GenBank/DDBJ databases">
        <title>Draft genome sequence of an oleaginous Mucoromycotina fungus Mucor ambiguus NBRC6742.</title>
        <authorList>
            <person name="Takeda I."/>
            <person name="Yamane N."/>
            <person name="Morita T."/>
            <person name="Tamano K."/>
            <person name="Machida M."/>
            <person name="Baker S."/>
            <person name="Koike H."/>
        </authorList>
    </citation>
    <scope>NUCLEOTIDE SEQUENCE</scope>
    <source>
        <strain evidence="11">NBRC 6742</strain>
    </source>
</reference>
<feature type="binding site" description="axial binding residue" evidence="8">
    <location>
        <position position="429"/>
    </location>
    <ligand>
        <name>heme</name>
        <dbReference type="ChEBI" id="CHEBI:30413"/>
    </ligand>
    <ligandPart>
        <name>Fe</name>
        <dbReference type="ChEBI" id="CHEBI:18248"/>
    </ligandPart>
</feature>
<dbReference type="InterPro" id="IPR017972">
    <property type="entry name" value="Cyt_P450_CS"/>
</dbReference>
<dbReference type="PRINTS" id="PR00463">
    <property type="entry name" value="EP450I"/>
</dbReference>
<dbReference type="PANTHER" id="PTHR24305">
    <property type="entry name" value="CYTOCHROME P450"/>
    <property type="match status" value="1"/>
</dbReference>
<dbReference type="PRINTS" id="PR00385">
    <property type="entry name" value="P450"/>
</dbReference>
<evidence type="ECO:0000256" key="8">
    <source>
        <dbReference type="PIRSR" id="PIRSR602401-1"/>
    </source>
</evidence>
<keyword evidence="6" id="KW-0143">Chaperone</keyword>
<dbReference type="GO" id="GO:0005506">
    <property type="term" value="F:iron ion binding"/>
    <property type="evidence" value="ECO:0007669"/>
    <property type="project" value="InterPro"/>
</dbReference>
<dbReference type="OrthoDB" id="1470350at2759"/>
<accession>A0A0C9MU40</accession>
<dbReference type="InterPro" id="IPR002401">
    <property type="entry name" value="Cyt_P450_E_grp-I"/>
</dbReference>
<proteinExistence type="inferred from homology"/>
<dbReference type="CDD" id="cd23165">
    <property type="entry name" value="Prefoldin_4"/>
    <property type="match status" value="1"/>
</dbReference>
<dbReference type="EMBL" id="DF836728">
    <property type="protein sequence ID" value="GAN10964.1"/>
    <property type="molecule type" value="Genomic_DNA"/>
</dbReference>
<comment type="similarity">
    <text evidence="3 9">Belongs to the cytochrome P450 family.</text>
</comment>
<evidence type="ECO:0000313" key="12">
    <source>
        <dbReference type="Proteomes" id="UP000053815"/>
    </source>
</evidence>
<dbReference type="SUPFAM" id="SSF46579">
    <property type="entry name" value="Prefoldin"/>
    <property type="match status" value="1"/>
</dbReference>
<evidence type="ECO:0000256" key="9">
    <source>
        <dbReference type="RuleBase" id="RU000461"/>
    </source>
</evidence>
<evidence type="ECO:0000256" key="1">
    <source>
        <dbReference type="ARBA" id="ARBA00001971"/>
    </source>
</evidence>
<evidence type="ECO:0000256" key="7">
    <source>
        <dbReference type="ARBA" id="ARBA00024667"/>
    </source>
</evidence>
<feature type="coiled-coil region" evidence="10">
    <location>
        <begin position="505"/>
        <end position="596"/>
    </location>
</feature>
<dbReference type="GO" id="GO:0016272">
    <property type="term" value="C:prefoldin complex"/>
    <property type="evidence" value="ECO:0007669"/>
    <property type="project" value="InterPro"/>
</dbReference>
<dbReference type="GO" id="GO:0006457">
    <property type="term" value="P:protein folding"/>
    <property type="evidence" value="ECO:0007669"/>
    <property type="project" value="InterPro"/>
</dbReference>
<comment type="function">
    <text evidence="7">Binds specifically to cytosolic chaperonin (c-CPN) and transfers target proteins to it. Binds to nascent polypeptide chain and promotes folding in an environment in which there are many competing pathways for nonnative proteins.</text>
</comment>
<dbReference type="Pfam" id="PF00067">
    <property type="entry name" value="p450"/>
    <property type="match status" value="1"/>
</dbReference>
<dbReference type="AlphaFoldDB" id="A0A0C9MU40"/>
<evidence type="ECO:0000256" key="10">
    <source>
        <dbReference type="SAM" id="Coils"/>
    </source>
</evidence>
<evidence type="ECO:0000256" key="4">
    <source>
        <dbReference type="ARBA" id="ARBA00022723"/>
    </source>
</evidence>
<dbReference type="GO" id="GO:0016705">
    <property type="term" value="F:oxidoreductase activity, acting on paired donors, with incorporation or reduction of molecular oxygen"/>
    <property type="evidence" value="ECO:0007669"/>
    <property type="project" value="InterPro"/>
</dbReference>
<dbReference type="PANTHER" id="PTHR24305:SF166">
    <property type="entry name" value="CYTOCHROME P450 12A4, MITOCHONDRIAL-RELATED"/>
    <property type="match status" value="1"/>
</dbReference>
<dbReference type="Gene3D" id="1.10.287.370">
    <property type="match status" value="1"/>
</dbReference>
<keyword evidence="9 11" id="KW-0503">Monooxygenase</keyword>
<comment type="cofactor">
    <cofactor evidence="1 8">
        <name>heme</name>
        <dbReference type="ChEBI" id="CHEBI:30413"/>
    </cofactor>
</comment>
<dbReference type="Proteomes" id="UP000053815">
    <property type="component" value="Unassembled WGS sequence"/>
</dbReference>
<dbReference type="GO" id="GO:0051082">
    <property type="term" value="F:unfolded protein binding"/>
    <property type="evidence" value="ECO:0007669"/>
    <property type="project" value="InterPro"/>
</dbReference>
<sequence length="610" mass="69818">MVYMNATHHNPNKKLYIAFFGPLSKVPGPFIAKFMGLPSPVYNMPTGTLFASLKRLHDIHGAVVRIGPESISVADKDMIKQILIHDDLPKGSVYRHLRKTGETMLNTQDRQLHKKKATDQRKMAAHAFSIKYINSLEPYMEGVLKTMIDKVQENIQGTIDDEGYGSVDLWRIMSCAALDIIGETAFGETFHMLEDGTHFLPKLVKLWMKIAAYVTAYPFLFKLVRNGPNPKVMNFVMGMYEKRKASGVKRNDILQVLVDTQDDPDPEKRMTTKDLLKETFLYLAAGWDTSGNTIGFALVELLRNPDKLAKLYQEIDTLAFMEGTELLHTEQLKALPYLNGVIHETLRIYPVPGAGLHRRTEKEINLRGELVLPKDIEVTANMYHAHNNDAYWPSASKFIPERWIPGEEDYNQVIDHDCFFTFSAGSRNCIGKNFALQELRLSLANFFKYYEIKPIPEEMEEALNLRHYVTLTVEKSSFRAKLNEKEETGGDVEVSWVDQQRINEFSQYNAKIDDLEEQYEKLKQEKEYLDDVAMELELADEDEAVRYKVGDAFVHVSASEAIEKVEKDSEKLGLALEDVKHQIDAVQEKMEQLKKDLYAKFGNAINLEKE</sequence>
<keyword evidence="10" id="KW-0175">Coiled coil</keyword>
<evidence type="ECO:0000256" key="3">
    <source>
        <dbReference type="ARBA" id="ARBA00010617"/>
    </source>
</evidence>
<keyword evidence="4 8" id="KW-0479">Metal-binding</keyword>
<dbReference type="InterPro" id="IPR036396">
    <property type="entry name" value="Cyt_P450_sf"/>
</dbReference>
<dbReference type="InterPro" id="IPR001128">
    <property type="entry name" value="Cyt_P450"/>
</dbReference>
<dbReference type="GO" id="GO:0005737">
    <property type="term" value="C:cytoplasm"/>
    <property type="evidence" value="ECO:0007669"/>
    <property type="project" value="UniProtKB-ARBA"/>
</dbReference>
<evidence type="ECO:0000256" key="5">
    <source>
        <dbReference type="ARBA" id="ARBA00023004"/>
    </source>
</evidence>
<dbReference type="InterPro" id="IPR002777">
    <property type="entry name" value="PFD_beta-like"/>
</dbReference>
<dbReference type="InterPro" id="IPR050121">
    <property type="entry name" value="Cytochrome_P450_monoxygenase"/>
</dbReference>
<dbReference type="FunFam" id="1.10.287.370:FF:000005">
    <property type="entry name" value="Prefoldin subunit 4"/>
    <property type="match status" value="1"/>
</dbReference>
<evidence type="ECO:0000256" key="6">
    <source>
        <dbReference type="ARBA" id="ARBA00023186"/>
    </source>
</evidence>
<keyword evidence="12" id="KW-1185">Reference proteome</keyword>
<keyword evidence="9" id="KW-0560">Oxidoreductase</keyword>
<dbReference type="SUPFAM" id="SSF48264">
    <property type="entry name" value="Cytochrome P450"/>
    <property type="match status" value="1"/>
</dbReference>
<protein>
    <submittedName>
        <fullName evidence="11">p450 monooxygenase</fullName>
    </submittedName>
</protein>
<evidence type="ECO:0000313" key="11">
    <source>
        <dbReference type="EMBL" id="GAN10964.1"/>
    </source>
</evidence>
<dbReference type="Pfam" id="PF01920">
    <property type="entry name" value="Prefoldin_2"/>
    <property type="match status" value="1"/>
</dbReference>
<dbReference type="Gene3D" id="1.10.630.10">
    <property type="entry name" value="Cytochrome P450"/>
    <property type="match status" value="1"/>
</dbReference>
<evidence type="ECO:0000256" key="2">
    <source>
        <dbReference type="ARBA" id="ARBA00008045"/>
    </source>
</evidence>
<keyword evidence="8 9" id="KW-0349">Heme</keyword>
<comment type="similarity">
    <text evidence="2">Belongs to the prefoldin subunit beta family.</text>
</comment>
<gene>
    <name evidence="11" type="ORF">MAM1_0439d10514</name>
</gene>
<keyword evidence="5 8" id="KW-0408">Iron</keyword>
<dbReference type="PROSITE" id="PS00086">
    <property type="entry name" value="CYTOCHROME_P450"/>
    <property type="match status" value="1"/>
</dbReference>